<dbReference type="AlphaFoldDB" id="A0A7W6RAL9"/>
<dbReference type="Pfam" id="PF01059">
    <property type="entry name" value="Oxidored_q5_N"/>
    <property type="match status" value="1"/>
</dbReference>
<comment type="similarity">
    <text evidence="2">Belongs to the complex I subunit 4 family.</text>
</comment>
<gene>
    <name evidence="12" type="ORF">GGD89_000641</name>
</gene>
<keyword evidence="6" id="KW-0520">NAD</keyword>
<evidence type="ECO:0000256" key="6">
    <source>
        <dbReference type="ARBA" id="ARBA00023027"/>
    </source>
</evidence>
<feature type="transmembrane region" description="Helical" evidence="9">
    <location>
        <begin position="412"/>
        <end position="433"/>
    </location>
</feature>
<feature type="transmembrane region" description="Helical" evidence="9">
    <location>
        <begin position="376"/>
        <end position="406"/>
    </location>
</feature>
<feature type="transmembrane region" description="Helical" evidence="9">
    <location>
        <begin position="337"/>
        <end position="355"/>
    </location>
</feature>
<feature type="transmembrane region" description="Helical" evidence="9">
    <location>
        <begin position="280"/>
        <end position="299"/>
    </location>
</feature>
<dbReference type="GO" id="GO:0042773">
    <property type="term" value="P:ATP synthesis coupled electron transport"/>
    <property type="evidence" value="ECO:0007669"/>
    <property type="project" value="InterPro"/>
</dbReference>
<name>A0A7W6RAL9_9PROT</name>
<comment type="subcellular location">
    <subcellularLocation>
        <location evidence="1">Endomembrane system</location>
        <topology evidence="1">Multi-pass membrane protein</topology>
    </subcellularLocation>
    <subcellularLocation>
        <location evidence="8">Membrane</location>
        <topology evidence="8">Multi-pass membrane protein</topology>
    </subcellularLocation>
</comment>
<accession>A0A7W6RAL9</accession>
<dbReference type="PRINTS" id="PR01437">
    <property type="entry name" value="NUOXDRDTASE4"/>
</dbReference>
<dbReference type="GO" id="GO:0012505">
    <property type="term" value="C:endomembrane system"/>
    <property type="evidence" value="ECO:0007669"/>
    <property type="project" value="UniProtKB-SubCell"/>
</dbReference>
<keyword evidence="3 8" id="KW-0812">Transmembrane</keyword>
<feature type="transmembrane region" description="Helical" evidence="9">
    <location>
        <begin position="213"/>
        <end position="236"/>
    </location>
</feature>
<evidence type="ECO:0000313" key="13">
    <source>
        <dbReference type="Proteomes" id="UP000554286"/>
    </source>
</evidence>
<feature type="domain" description="NADH:ubiquinone oxidoreductase chain 4 N-terminal" evidence="11">
    <location>
        <begin position="72"/>
        <end position="130"/>
    </location>
</feature>
<evidence type="ECO:0000259" key="10">
    <source>
        <dbReference type="Pfam" id="PF00361"/>
    </source>
</evidence>
<dbReference type="GO" id="GO:0016020">
    <property type="term" value="C:membrane"/>
    <property type="evidence" value="ECO:0007669"/>
    <property type="project" value="UniProtKB-SubCell"/>
</dbReference>
<evidence type="ECO:0000256" key="7">
    <source>
        <dbReference type="ARBA" id="ARBA00023136"/>
    </source>
</evidence>
<feature type="transmembrane region" description="Helical" evidence="9">
    <location>
        <begin position="116"/>
        <end position="134"/>
    </location>
</feature>
<feature type="transmembrane region" description="Helical" evidence="9">
    <location>
        <begin position="79"/>
        <end position="109"/>
    </location>
</feature>
<organism evidence="12 13">
    <name type="scientific">Roseospira visakhapatnamensis</name>
    <dbReference type="NCBI Taxonomy" id="390880"/>
    <lineage>
        <taxon>Bacteria</taxon>
        <taxon>Pseudomonadati</taxon>
        <taxon>Pseudomonadota</taxon>
        <taxon>Alphaproteobacteria</taxon>
        <taxon>Rhodospirillales</taxon>
        <taxon>Rhodospirillaceae</taxon>
        <taxon>Roseospira</taxon>
    </lineage>
</organism>
<evidence type="ECO:0000259" key="11">
    <source>
        <dbReference type="Pfam" id="PF01059"/>
    </source>
</evidence>
<feature type="transmembrane region" description="Helical" evidence="9">
    <location>
        <begin position="172"/>
        <end position="193"/>
    </location>
</feature>
<feature type="domain" description="NADH:quinone oxidoreductase/Mrp antiporter transmembrane" evidence="10">
    <location>
        <begin position="136"/>
        <end position="421"/>
    </location>
</feature>
<dbReference type="Proteomes" id="UP000554286">
    <property type="component" value="Unassembled WGS sequence"/>
</dbReference>
<dbReference type="Pfam" id="PF00361">
    <property type="entry name" value="Proton_antipo_M"/>
    <property type="match status" value="1"/>
</dbReference>
<evidence type="ECO:0000256" key="3">
    <source>
        <dbReference type="ARBA" id="ARBA00022692"/>
    </source>
</evidence>
<feature type="transmembrane region" description="Helical" evidence="9">
    <location>
        <begin position="454"/>
        <end position="471"/>
    </location>
</feature>
<evidence type="ECO:0000256" key="5">
    <source>
        <dbReference type="ARBA" id="ARBA00022989"/>
    </source>
</evidence>
<dbReference type="GO" id="GO:0048039">
    <property type="term" value="F:ubiquinone binding"/>
    <property type="evidence" value="ECO:0007669"/>
    <property type="project" value="TreeGrafter"/>
</dbReference>
<evidence type="ECO:0000256" key="8">
    <source>
        <dbReference type="RuleBase" id="RU000320"/>
    </source>
</evidence>
<keyword evidence="13" id="KW-1185">Reference proteome</keyword>
<dbReference type="PANTHER" id="PTHR43507">
    <property type="entry name" value="NADH-UBIQUINONE OXIDOREDUCTASE CHAIN 4"/>
    <property type="match status" value="1"/>
</dbReference>
<proteinExistence type="inferred from homology"/>
<dbReference type="InterPro" id="IPR000260">
    <property type="entry name" value="NADH4_N"/>
</dbReference>
<keyword evidence="4" id="KW-1278">Translocase</keyword>
<comment type="caution">
    <text evidence="12">The sequence shown here is derived from an EMBL/GenBank/DDBJ whole genome shotgun (WGS) entry which is preliminary data.</text>
</comment>
<dbReference type="EMBL" id="JACIGK010000003">
    <property type="protein sequence ID" value="MBB4265030.1"/>
    <property type="molecule type" value="Genomic_DNA"/>
</dbReference>
<feature type="transmembrane region" description="Helical" evidence="9">
    <location>
        <begin position="38"/>
        <end position="59"/>
    </location>
</feature>
<dbReference type="NCBIfam" id="TIGR01972">
    <property type="entry name" value="NDH_I_M"/>
    <property type="match status" value="1"/>
</dbReference>
<feature type="transmembrane region" description="Helical" evidence="9">
    <location>
        <begin position="140"/>
        <end position="160"/>
    </location>
</feature>
<dbReference type="NCBIfam" id="NF004501">
    <property type="entry name" value="PRK05846.1-5"/>
    <property type="match status" value="1"/>
</dbReference>
<dbReference type="InterPro" id="IPR003918">
    <property type="entry name" value="NADH_UbQ_OxRdtase"/>
</dbReference>
<reference evidence="12 13" key="1">
    <citation type="submission" date="2020-08" db="EMBL/GenBank/DDBJ databases">
        <title>Genome sequencing of Purple Non-Sulfur Bacteria from various extreme environments.</title>
        <authorList>
            <person name="Mayer M."/>
        </authorList>
    </citation>
    <scope>NUCLEOTIDE SEQUENCE [LARGE SCALE GENOMIC DNA]</scope>
    <source>
        <strain evidence="12 13">JA131</strain>
    </source>
</reference>
<dbReference type="GO" id="GO:0008137">
    <property type="term" value="F:NADH dehydrogenase (ubiquinone) activity"/>
    <property type="evidence" value="ECO:0007669"/>
    <property type="project" value="InterPro"/>
</dbReference>
<evidence type="ECO:0000256" key="9">
    <source>
        <dbReference type="SAM" id="Phobius"/>
    </source>
</evidence>
<sequence>MIETIPFLSIITFLPLFGAACLLLVVRGTEAEVANNSRWVALWTSGVTFVLSLFVWIGFDPSTADFQFVEKVDWLPSYGIGYHMGIDGISLFFVILSTFLTPLCVLASWEAIKTRVREYMIAFLVLETMMVGMFCALDYVLFYVFFEGVLIPMFLIIGVWGGARRVYATFKFFLYTLLGSVLMLVALLVMYLHAGTTDIPTLMVTAFPEEWQIWLFLALMASFAVKVPMWPVHTWLPDAHVEAPTAGSVILAGVLLKMGAYGFLRFSVPMLPLATADMTGVIFALSVIAVIYTSLVALAQEDMKKLIAYSSVAHMGFVTAGIFAMTQQAVEGALYQMLSHGVVSGALFLCVGVVYDRLHTREIARYGGLANTMPRYALVFMLFMMASVGLPGTGGFVGEFLIMLGVFQVSPWTALLIATGVILGAVYMLYLYWRVIYGKLEKPDLKGLLDLSPREVAVFAPLVLVVLWMGIYPSTFLGPMHATVTNLIDGYQTALAAADGLSVAAR</sequence>
<evidence type="ECO:0000256" key="1">
    <source>
        <dbReference type="ARBA" id="ARBA00004127"/>
    </source>
</evidence>
<feature type="transmembrane region" description="Helical" evidence="9">
    <location>
        <begin position="248"/>
        <end position="268"/>
    </location>
</feature>
<dbReference type="RefSeq" id="WP_221238297.1">
    <property type="nucleotide sequence ID" value="NZ_JACIGK010000003.1"/>
</dbReference>
<keyword evidence="5 9" id="KW-1133">Transmembrane helix</keyword>
<feature type="transmembrane region" description="Helical" evidence="9">
    <location>
        <begin position="306"/>
        <end position="325"/>
    </location>
</feature>
<dbReference type="NCBIfam" id="NF004499">
    <property type="entry name" value="PRK05846.1-3"/>
    <property type="match status" value="1"/>
</dbReference>
<evidence type="ECO:0000256" key="2">
    <source>
        <dbReference type="ARBA" id="ARBA00009025"/>
    </source>
</evidence>
<protein>
    <submittedName>
        <fullName evidence="12">NADH-quinone oxidoreductase subunit M</fullName>
    </submittedName>
</protein>
<dbReference type="InterPro" id="IPR001750">
    <property type="entry name" value="ND/Mrp_TM"/>
</dbReference>
<feature type="transmembrane region" description="Helical" evidence="9">
    <location>
        <begin position="6"/>
        <end position="26"/>
    </location>
</feature>
<evidence type="ECO:0000313" key="12">
    <source>
        <dbReference type="EMBL" id="MBB4265030.1"/>
    </source>
</evidence>
<dbReference type="GO" id="GO:0003954">
    <property type="term" value="F:NADH dehydrogenase activity"/>
    <property type="evidence" value="ECO:0007669"/>
    <property type="project" value="TreeGrafter"/>
</dbReference>
<evidence type="ECO:0000256" key="4">
    <source>
        <dbReference type="ARBA" id="ARBA00022967"/>
    </source>
</evidence>
<dbReference type="GO" id="GO:0015990">
    <property type="term" value="P:electron transport coupled proton transport"/>
    <property type="evidence" value="ECO:0007669"/>
    <property type="project" value="TreeGrafter"/>
</dbReference>
<keyword evidence="7 9" id="KW-0472">Membrane</keyword>
<dbReference type="PANTHER" id="PTHR43507:SF1">
    <property type="entry name" value="NADH-UBIQUINONE OXIDOREDUCTASE CHAIN 4"/>
    <property type="match status" value="1"/>
</dbReference>
<dbReference type="InterPro" id="IPR010227">
    <property type="entry name" value="NADH_Q_OxRdtase_chainM/4"/>
</dbReference>